<dbReference type="InterPro" id="IPR038441">
    <property type="entry name" value="THAP_Znf_sf"/>
</dbReference>
<dbReference type="EMBL" id="CARXXK010000002">
    <property type="protein sequence ID" value="CAI6353321.1"/>
    <property type="molecule type" value="Genomic_DNA"/>
</dbReference>
<evidence type="ECO:0000259" key="6">
    <source>
        <dbReference type="PROSITE" id="PS50950"/>
    </source>
</evidence>
<evidence type="ECO:0000313" key="8">
    <source>
        <dbReference type="Proteomes" id="UP001160148"/>
    </source>
</evidence>
<keyword evidence="1" id="KW-0479">Metal-binding</keyword>
<dbReference type="SUPFAM" id="SSF57716">
    <property type="entry name" value="Glucocorticoid receptor-like (DNA-binding domain)"/>
    <property type="match status" value="1"/>
</dbReference>
<keyword evidence="8" id="KW-1185">Reference proteome</keyword>
<evidence type="ECO:0000256" key="1">
    <source>
        <dbReference type="ARBA" id="ARBA00022723"/>
    </source>
</evidence>
<evidence type="ECO:0000256" key="3">
    <source>
        <dbReference type="ARBA" id="ARBA00022833"/>
    </source>
</evidence>
<feature type="domain" description="THAP-type" evidence="6">
    <location>
        <begin position="1"/>
        <end position="83"/>
    </location>
</feature>
<evidence type="ECO:0000313" key="7">
    <source>
        <dbReference type="EMBL" id="CAI6353321.1"/>
    </source>
</evidence>
<keyword evidence="2 5" id="KW-0863">Zinc-finger</keyword>
<protein>
    <recommendedName>
        <fullName evidence="6">THAP-type domain-containing protein</fullName>
    </recommendedName>
</protein>
<evidence type="ECO:0000256" key="5">
    <source>
        <dbReference type="PROSITE-ProRule" id="PRU00309"/>
    </source>
</evidence>
<dbReference type="Proteomes" id="UP001160148">
    <property type="component" value="Unassembled WGS sequence"/>
</dbReference>
<dbReference type="GO" id="GO:0003677">
    <property type="term" value="F:DNA binding"/>
    <property type="evidence" value="ECO:0007669"/>
    <property type="project" value="UniProtKB-UniRule"/>
</dbReference>
<dbReference type="InterPro" id="IPR006612">
    <property type="entry name" value="THAP_Znf"/>
</dbReference>
<comment type="caution">
    <text evidence="7">The sequence shown here is derived from an EMBL/GenBank/DDBJ whole genome shotgun (WGS) entry which is preliminary data.</text>
</comment>
<keyword evidence="3" id="KW-0862">Zinc</keyword>
<accession>A0AAV0WCH9</accession>
<keyword evidence="4 5" id="KW-0238">DNA-binding</keyword>
<gene>
    <name evidence="7" type="ORF">MEUPH1_LOCUS9457</name>
</gene>
<proteinExistence type="predicted"/>
<dbReference type="Pfam" id="PF05485">
    <property type="entry name" value="THAP"/>
    <property type="match status" value="1"/>
</dbReference>
<organism evidence="7 8">
    <name type="scientific">Macrosiphum euphorbiae</name>
    <name type="common">potato aphid</name>
    <dbReference type="NCBI Taxonomy" id="13131"/>
    <lineage>
        <taxon>Eukaryota</taxon>
        <taxon>Metazoa</taxon>
        <taxon>Ecdysozoa</taxon>
        <taxon>Arthropoda</taxon>
        <taxon>Hexapoda</taxon>
        <taxon>Insecta</taxon>
        <taxon>Pterygota</taxon>
        <taxon>Neoptera</taxon>
        <taxon>Paraneoptera</taxon>
        <taxon>Hemiptera</taxon>
        <taxon>Sternorrhyncha</taxon>
        <taxon>Aphidomorpha</taxon>
        <taxon>Aphidoidea</taxon>
        <taxon>Aphididae</taxon>
        <taxon>Macrosiphini</taxon>
        <taxon>Macrosiphum</taxon>
    </lineage>
</organism>
<dbReference type="GO" id="GO:0008270">
    <property type="term" value="F:zinc ion binding"/>
    <property type="evidence" value="ECO:0007669"/>
    <property type="project" value="UniProtKB-KW"/>
</dbReference>
<reference evidence="7 8" key="1">
    <citation type="submission" date="2023-01" db="EMBL/GenBank/DDBJ databases">
        <authorList>
            <person name="Whitehead M."/>
        </authorList>
    </citation>
    <scope>NUCLEOTIDE SEQUENCE [LARGE SCALE GENOMIC DNA]</scope>
</reference>
<name>A0AAV0WCH9_9HEMI</name>
<dbReference type="Gene3D" id="6.20.210.20">
    <property type="entry name" value="THAP domain"/>
    <property type="match status" value="1"/>
</dbReference>
<dbReference type="SMART" id="SM00692">
    <property type="entry name" value="DM3"/>
    <property type="match status" value="1"/>
</dbReference>
<dbReference type="AlphaFoldDB" id="A0AAV0WCH9"/>
<dbReference type="PROSITE" id="PS50950">
    <property type="entry name" value="ZF_THAP"/>
    <property type="match status" value="1"/>
</dbReference>
<dbReference type="SMART" id="SM00980">
    <property type="entry name" value="THAP"/>
    <property type="match status" value="1"/>
</dbReference>
<evidence type="ECO:0000256" key="4">
    <source>
        <dbReference type="ARBA" id="ARBA00023125"/>
    </source>
</evidence>
<evidence type="ECO:0000256" key="2">
    <source>
        <dbReference type="ARBA" id="ARBA00022771"/>
    </source>
</evidence>
<sequence length="268" mass="30575">MSCCVPFCKNKGESTFGVPKDVDQLNLWKVSLGIDFKPSSRVCSNHFHHKDVIKTWESGQATSKYTVCLKRARLREGAIPENITIDLGVNNSFIDVAKQEWNNTPLTEKRKVQYNLKLSTIQHDHCYSVHQGTINTSNMSTDLYTSDNLNENSTISPTSEYSIIQSKPVTTTLFKSVLEKLSLLTVPPKWFTDLTYHPKYEKVVAFQKLGLFKDDFSRFIEKQIVLTKDFNVFIHVNGKEMSTKDIDLPPNHKPESIEDLENIIKLGT</sequence>